<dbReference type="EMBL" id="KZ303847">
    <property type="protein sequence ID" value="PHZ13302.1"/>
    <property type="molecule type" value="Genomic_DNA"/>
</dbReference>
<proteinExistence type="predicted"/>
<sequence length="69" mass="7463">MNFSTEINIAANSPAPELQATGIAHNPEEVVITMDGIHCHVLSSAEDLQIQKLPRNSIHDVATISETEL</sequence>
<dbReference type="Proteomes" id="UP000242254">
    <property type="component" value="Unassembled WGS sequence"/>
</dbReference>
<accession>A0A2G4SX28</accession>
<keyword evidence="2" id="KW-1185">Reference proteome</keyword>
<evidence type="ECO:0000313" key="2">
    <source>
        <dbReference type="Proteomes" id="UP000242254"/>
    </source>
</evidence>
<dbReference type="RefSeq" id="XP_023467010.1">
    <property type="nucleotide sequence ID" value="XM_023608540.1"/>
</dbReference>
<protein>
    <submittedName>
        <fullName evidence="1">Uncharacterized protein</fullName>
    </submittedName>
</protein>
<name>A0A2G4SX28_RHIZD</name>
<organism evidence="1 2">
    <name type="scientific">Rhizopus microsporus ATCC 52813</name>
    <dbReference type="NCBI Taxonomy" id="1340429"/>
    <lineage>
        <taxon>Eukaryota</taxon>
        <taxon>Fungi</taxon>
        <taxon>Fungi incertae sedis</taxon>
        <taxon>Mucoromycota</taxon>
        <taxon>Mucoromycotina</taxon>
        <taxon>Mucoromycetes</taxon>
        <taxon>Mucorales</taxon>
        <taxon>Mucorineae</taxon>
        <taxon>Rhizopodaceae</taxon>
        <taxon>Rhizopus</taxon>
    </lineage>
</organism>
<dbReference type="AlphaFoldDB" id="A0A2G4SX28"/>
<evidence type="ECO:0000313" key="1">
    <source>
        <dbReference type="EMBL" id="PHZ13302.1"/>
    </source>
</evidence>
<gene>
    <name evidence="1" type="ORF">RHIMIDRAFT_236379</name>
</gene>
<reference evidence="1 2" key="1">
    <citation type="journal article" date="2016" name="Proc. Natl. Acad. Sci. U.S.A.">
        <title>Lipid metabolic changes in an early divergent fungus govern the establishment of a mutualistic symbiosis with endobacteria.</title>
        <authorList>
            <person name="Lastovetsky O.A."/>
            <person name="Gaspar M.L."/>
            <person name="Mondo S.J."/>
            <person name="LaButti K.M."/>
            <person name="Sandor L."/>
            <person name="Grigoriev I.V."/>
            <person name="Henry S.A."/>
            <person name="Pawlowska T.E."/>
        </authorList>
    </citation>
    <scope>NUCLEOTIDE SEQUENCE [LARGE SCALE GENOMIC DNA]</scope>
    <source>
        <strain evidence="1 2">ATCC 52813</strain>
    </source>
</reference>
<dbReference type="GeneID" id="35439530"/>